<evidence type="ECO:0000313" key="1">
    <source>
        <dbReference type="EMBL" id="QXE22936.1"/>
    </source>
</evidence>
<evidence type="ECO:0008006" key="3">
    <source>
        <dbReference type="Google" id="ProtNLM"/>
    </source>
</evidence>
<dbReference type="PANTHER" id="PTHR46638:SF1">
    <property type="entry name" value="CORRINOID ADENOSYLTRANSFERASE"/>
    <property type="match status" value="1"/>
</dbReference>
<proteinExistence type="predicted"/>
<dbReference type="CDD" id="cd00561">
    <property type="entry name" value="CobA_ACA"/>
    <property type="match status" value="1"/>
</dbReference>
<protein>
    <recommendedName>
        <fullName evidence="3">Cob(I)alamin adenosyltransferase</fullName>
    </recommendedName>
</protein>
<dbReference type="SUPFAM" id="SSF52540">
    <property type="entry name" value="P-loop containing nucleoside triphosphate hydrolases"/>
    <property type="match status" value="2"/>
</dbReference>
<dbReference type="Gene3D" id="3.40.50.300">
    <property type="entry name" value="P-loop containing nucleotide triphosphate hydrolases"/>
    <property type="match status" value="2"/>
</dbReference>
<dbReference type="InterPro" id="IPR003724">
    <property type="entry name" value="CblAdoTrfase_CobA"/>
</dbReference>
<gene>
    <name evidence="1" type="ORF">B6N60_01623</name>
</gene>
<dbReference type="Proteomes" id="UP000683511">
    <property type="component" value="Chromosome"/>
</dbReference>
<dbReference type="GO" id="GO:0009236">
    <property type="term" value="P:cobalamin biosynthetic process"/>
    <property type="evidence" value="ECO:0007669"/>
    <property type="project" value="InterPro"/>
</dbReference>
<dbReference type="RefSeq" id="WP_190607010.1">
    <property type="nucleotide sequence ID" value="NZ_CP021056.1"/>
</dbReference>
<evidence type="ECO:0000313" key="2">
    <source>
        <dbReference type="Proteomes" id="UP000683511"/>
    </source>
</evidence>
<dbReference type="GO" id="GO:0005524">
    <property type="term" value="F:ATP binding"/>
    <property type="evidence" value="ECO:0007669"/>
    <property type="project" value="InterPro"/>
</dbReference>
<dbReference type="PANTHER" id="PTHR46638">
    <property type="entry name" value="CORRINOID ADENOSYLTRANSFERASE"/>
    <property type="match status" value="1"/>
</dbReference>
<dbReference type="AlphaFoldDB" id="A0A975Y491"/>
<dbReference type="NCBIfam" id="NF005647">
    <property type="entry name" value="PRK07413.1"/>
    <property type="match status" value="1"/>
</dbReference>
<organism evidence="1 2">
    <name type="scientific">Richelia sinica FACHB-800</name>
    <dbReference type="NCBI Taxonomy" id="1357546"/>
    <lineage>
        <taxon>Bacteria</taxon>
        <taxon>Bacillati</taxon>
        <taxon>Cyanobacteriota</taxon>
        <taxon>Cyanophyceae</taxon>
        <taxon>Nostocales</taxon>
        <taxon>Nostocaceae</taxon>
        <taxon>Richelia</taxon>
    </lineage>
</organism>
<dbReference type="EMBL" id="CP021056">
    <property type="protein sequence ID" value="QXE22936.1"/>
    <property type="molecule type" value="Genomic_DNA"/>
</dbReference>
<keyword evidence="2" id="KW-1185">Reference proteome</keyword>
<accession>A0A975Y491</accession>
<dbReference type="InterPro" id="IPR027417">
    <property type="entry name" value="P-loop_NTPase"/>
</dbReference>
<dbReference type="KEGG" id="rsin:B6N60_01623"/>
<name>A0A975Y491_9NOST</name>
<sequence length="378" mass="41449">MTRNGIGIRTAQVRSERLTGQIHVYDGAGKGKSQAALGVVLRSIGLGINTSNNSHRVLLLRFLKGPERDYDEDGAIAALQRGFPHLIDQVRTGRAEFFGPDEITAFDREEALRGWDVAKGAIASGLYSVVVLDEINPVLDLGLLPVDEVVRTLKAKPQELEIIATGRAAPAKLLDIADLHSEMKPQHHPTAETLLIEGIEIYTGAGKGKSTSALGKALKAIGRGINHPGSTRVFIMQWLKGGSGYTEDAAIAALQQSYPEVVDHQRCGRDAIVWRNSRQELDYVEAERGWEIAKTAIASGIYKTIILDELNPTVDLELLPVEPIVQALLRKPRDTEIIITGRCQNQPAYFDLASIHSEVYCHKHYANQGVELKRGVDF</sequence>
<dbReference type="GO" id="GO:0008817">
    <property type="term" value="F:corrinoid adenosyltransferase activity"/>
    <property type="evidence" value="ECO:0007669"/>
    <property type="project" value="InterPro"/>
</dbReference>
<reference evidence="1" key="1">
    <citation type="submission" date="2017-04" db="EMBL/GenBank/DDBJ databases">
        <title>Genome deletions in a multicellular cyanobacterial endosymbiont for morphological adaptation in marine diatoms.</title>
        <authorList>
            <person name="Wang Y."/>
            <person name="Gao H."/>
            <person name="Li R."/>
            <person name="Xu X."/>
        </authorList>
    </citation>
    <scope>NUCLEOTIDE SEQUENCE</scope>
    <source>
        <strain evidence="1">FACHB 800</strain>
    </source>
</reference>
<dbReference type="Pfam" id="PF02572">
    <property type="entry name" value="CobA_CobO_BtuR"/>
    <property type="match status" value="1"/>
</dbReference>